<gene>
    <name evidence="3" type="ORF">BOW51_05325</name>
</gene>
<organism evidence="3 4">
    <name type="scientific">Solemya velesiana gill symbiont</name>
    <dbReference type="NCBI Taxonomy" id="1918948"/>
    <lineage>
        <taxon>Bacteria</taxon>
        <taxon>Pseudomonadati</taxon>
        <taxon>Pseudomonadota</taxon>
        <taxon>Gammaproteobacteria</taxon>
        <taxon>sulfur-oxidizing symbionts</taxon>
    </lineage>
</organism>
<dbReference type="InterPro" id="IPR057699">
    <property type="entry name" value="DUF7939"/>
</dbReference>
<protein>
    <recommendedName>
        <fullName evidence="2">DUF7939 domain-containing protein</fullName>
    </recommendedName>
</protein>
<name>A0A1T2KVD6_9GAMM</name>
<sequence>MSEVFVQCVIMSRQKRWIPIAGVVLLLALAAKSVLGQQAVNQAAGDEGWWQWVVLLFVIGMGLSIFHSIKLLRRSASPDAGYWLKRFEQACLKHEASAASQSLLFWAKAKWGVEAPTTLPGIAARLEREDVTLQLQQLQKAVRNGGGAEWNAYLCRQVITEVLAQLSSEKGDSG</sequence>
<feature type="domain" description="DUF7939" evidence="2">
    <location>
        <begin position="84"/>
        <end position="164"/>
    </location>
</feature>
<proteinExistence type="predicted"/>
<keyword evidence="1" id="KW-1133">Transmembrane helix</keyword>
<accession>A0A1T2KVD6</accession>
<keyword evidence="4" id="KW-1185">Reference proteome</keyword>
<keyword evidence="1" id="KW-0812">Transmembrane</keyword>
<comment type="caution">
    <text evidence="3">The sequence shown here is derived from an EMBL/GenBank/DDBJ whole genome shotgun (WGS) entry which is preliminary data.</text>
</comment>
<reference evidence="3 4" key="1">
    <citation type="submission" date="2016-11" db="EMBL/GenBank/DDBJ databases">
        <title>Mixed transmission modes and dynamic genome evolution in an obligate animal-bacterial symbiosis.</title>
        <authorList>
            <person name="Russell S.L."/>
            <person name="Corbett-Detig R.B."/>
            <person name="Cavanaugh C.M."/>
        </authorList>
    </citation>
    <scope>NUCLEOTIDE SEQUENCE [LARGE SCALE GENOMIC DNA]</scope>
    <source>
        <strain evidence="3">Se-Cadez</strain>
    </source>
</reference>
<evidence type="ECO:0000259" key="2">
    <source>
        <dbReference type="Pfam" id="PF25607"/>
    </source>
</evidence>
<evidence type="ECO:0000256" key="1">
    <source>
        <dbReference type="SAM" id="Phobius"/>
    </source>
</evidence>
<evidence type="ECO:0000313" key="3">
    <source>
        <dbReference type="EMBL" id="OOZ36809.1"/>
    </source>
</evidence>
<dbReference type="EMBL" id="MPRJ01000025">
    <property type="protein sequence ID" value="OOZ36809.1"/>
    <property type="molecule type" value="Genomic_DNA"/>
</dbReference>
<dbReference type="Pfam" id="PF25607">
    <property type="entry name" value="DUF7939"/>
    <property type="match status" value="1"/>
</dbReference>
<dbReference type="Proteomes" id="UP000190896">
    <property type="component" value="Unassembled WGS sequence"/>
</dbReference>
<keyword evidence="1" id="KW-0472">Membrane</keyword>
<dbReference type="AlphaFoldDB" id="A0A1T2KVD6"/>
<evidence type="ECO:0000313" key="4">
    <source>
        <dbReference type="Proteomes" id="UP000190896"/>
    </source>
</evidence>
<feature type="transmembrane region" description="Helical" evidence="1">
    <location>
        <begin position="52"/>
        <end position="72"/>
    </location>
</feature>